<keyword evidence="1" id="KW-0732">Signal</keyword>
<accession>A0ABV7D2S3</accession>
<protein>
    <recommendedName>
        <fullName evidence="4">Peptidase M1 membrane alanine aminopeptidase domain-containing protein</fullName>
    </recommendedName>
</protein>
<feature type="signal peptide" evidence="1">
    <location>
        <begin position="1"/>
        <end position="20"/>
    </location>
</feature>
<organism evidence="2 3">
    <name type="scientific">Kordiimonas pumila</name>
    <dbReference type="NCBI Taxonomy" id="2161677"/>
    <lineage>
        <taxon>Bacteria</taxon>
        <taxon>Pseudomonadati</taxon>
        <taxon>Pseudomonadota</taxon>
        <taxon>Alphaproteobacteria</taxon>
        <taxon>Kordiimonadales</taxon>
        <taxon>Kordiimonadaceae</taxon>
        <taxon>Kordiimonas</taxon>
    </lineage>
</organism>
<dbReference type="Gene3D" id="1.10.390.10">
    <property type="entry name" value="Neutral Protease Domain 2"/>
    <property type="match status" value="1"/>
</dbReference>
<sequence>MKVLFVALVAAFTVCFQVQAVSASAIPVQVALEAQSDGVVATYRFQKPVTEFQFENTEAYDGFEDAVPLRRATWHVTDEGFVFDGLLVQRADGQPFSSFSLLAEPDIQSYDRVYPAIYRMGASAYTFFTRYFYGNQDQFETYACLQTHTGCVNWEHEAESSFIEEGMYLSLGDIVVRQIDGFSFYAADSVPVFLADHVAAFLAESAINYTAIFGFDAPKASSVYVTYAANDDMETNFTGSVAEGPTMVLFIARKIDPSIKRADLGWLRAFIAHEVVHYWNGGLFVTDDEEQQPWLHEGSATYFAEVQAPDTRVPVETAQAWMNGCAATVSEKSLDGRVGPLVGKAPYDCGALIHWLLDAGLRQASENKITAATVWRQMFAGVAGSDRRQYSAALFKTLVLQQPGGAKLWPAIDTILGSVGDRRWDRLVAQAADFGIELRPSALEEYDPADMFMPILFTFLDEECSAGNRGFYYFDDYVKLDTGDRCGPMSGDPAIRTIDGFSLYHDTAALYRHLVSACKAHALVTFSSREKGSPDFSVECKAMPEVLPQAYQITRLPEMEMAH</sequence>
<name>A0ABV7D2S3_9PROT</name>
<evidence type="ECO:0000313" key="3">
    <source>
        <dbReference type="Proteomes" id="UP001595444"/>
    </source>
</evidence>
<evidence type="ECO:0008006" key="4">
    <source>
        <dbReference type="Google" id="ProtNLM"/>
    </source>
</evidence>
<keyword evidence="3" id="KW-1185">Reference proteome</keyword>
<gene>
    <name evidence="2" type="ORF">ACFOKA_05940</name>
</gene>
<dbReference type="InterPro" id="IPR027268">
    <property type="entry name" value="Peptidase_M4/M1_CTD_sf"/>
</dbReference>
<reference evidence="3" key="1">
    <citation type="journal article" date="2019" name="Int. J. Syst. Evol. Microbiol.">
        <title>The Global Catalogue of Microorganisms (GCM) 10K type strain sequencing project: providing services to taxonomists for standard genome sequencing and annotation.</title>
        <authorList>
            <consortium name="The Broad Institute Genomics Platform"/>
            <consortium name="The Broad Institute Genome Sequencing Center for Infectious Disease"/>
            <person name="Wu L."/>
            <person name="Ma J."/>
        </authorList>
    </citation>
    <scope>NUCLEOTIDE SEQUENCE [LARGE SCALE GENOMIC DNA]</scope>
    <source>
        <strain evidence="3">KCTC 62164</strain>
    </source>
</reference>
<dbReference type="EMBL" id="JBHRSL010000003">
    <property type="protein sequence ID" value="MFC3051439.1"/>
    <property type="molecule type" value="Genomic_DNA"/>
</dbReference>
<proteinExistence type="predicted"/>
<dbReference type="SUPFAM" id="SSF55486">
    <property type="entry name" value="Metalloproteases ('zincins'), catalytic domain"/>
    <property type="match status" value="1"/>
</dbReference>
<comment type="caution">
    <text evidence="2">The sequence shown here is derived from an EMBL/GenBank/DDBJ whole genome shotgun (WGS) entry which is preliminary data.</text>
</comment>
<dbReference type="RefSeq" id="WP_194214349.1">
    <property type="nucleotide sequence ID" value="NZ_CP061205.1"/>
</dbReference>
<dbReference type="Proteomes" id="UP001595444">
    <property type="component" value="Unassembled WGS sequence"/>
</dbReference>
<evidence type="ECO:0000313" key="2">
    <source>
        <dbReference type="EMBL" id="MFC3051439.1"/>
    </source>
</evidence>
<feature type="chain" id="PRO_5047263412" description="Peptidase M1 membrane alanine aminopeptidase domain-containing protein" evidence="1">
    <location>
        <begin position="21"/>
        <end position="563"/>
    </location>
</feature>
<evidence type="ECO:0000256" key="1">
    <source>
        <dbReference type="SAM" id="SignalP"/>
    </source>
</evidence>